<feature type="region of interest" description="Disordered" evidence="1">
    <location>
        <begin position="26"/>
        <end position="49"/>
    </location>
</feature>
<gene>
    <name evidence="2" type="ORF">MYCIT1_LOCUS8248</name>
</gene>
<feature type="non-terminal residue" evidence="2">
    <location>
        <position position="109"/>
    </location>
</feature>
<proteinExistence type="predicted"/>
<comment type="caution">
    <text evidence="2">The sequence shown here is derived from an EMBL/GenBank/DDBJ whole genome shotgun (WGS) entry which is preliminary data.</text>
</comment>
<dbReference type="EMBL" id="CAVNYO010000109">
    <property type="protein sequence ID" value="CAK5266483.1"/>
    <property type="molecule type" value="Genomic_DNA"/>
</dbReference>
<protein>
    <submittedName>
        <fullName evidence="2">Uncharacterized protein</fullName>
    </submittedName>
</protein>
<keyword evidence="3" id="KW-1185">Reference proteome</keyword>
<evidence type="ECO:0000313" key="2">
    <source>
        <dbReference type="EMBL" id="CAK5266483.1"/>
    </source>
</evidence>
<dbReference type="AlphaFoldDB" id="A0AAD2Q1R0"/>
<evidence type="ECO:0000313" key="3">
    <source>
        <dbReference type="Proteomes" id="UP001295794"/>
    </source>
</evidence>
<reference evidence="2" key="1">
    <citation type="submission" date="2023-11" db="EMBL/GenBank/DDBJ databases">
        <authorList>
            <person name="De Vega J J."/>
            <person name="De Vega J J."/>
        </authorList>
    </citation>
    <scope>NUCLEOTIDE SEQUENCE</scope>
</reference>
<evidence type="ECO:0000256" key="1">
    <source>
        <dbReference type="SAM" id="MobiDB-lite"/>
    </source>
</evidence>
<sequence>MIIGGRGWLAWPEPVVAASLGVHPWSESTLSPSSSDRSGSGSFPSAGSSRSFQALPFLVNAPDFCRNSASATIPSFVPSISVRPKLADVARMMGRWSSYMGHSRRICSL</sequence>
<accession>A0AAD2Q1R0</accession>
<dbReference type="Proteomes" id="UP001295794">
    <property type="component" value="Unassembled WGS sequence"/>
</dbReference>
<name>A0AAD2Q1R0_9AGAR</name>
<organism evidence="2 3">
    <name type="scientific">Mycena citricolor</name>
    <dbReference type="NCBI Taxonomy" id="2018698"/>
    <lineage>
        <taxon>Eukaryota</taxon>
        <taxon>Fungi</taxon>
        <taxon>Dikarya</taxon>
        <taxon>Basidiomycota</taxon>
        <taxon>Agaricomycotina</taxon>
        <taxon>Agaricomycetes</taxon>
        <taxon>Agaricomycetidae</taxon>
        <taxon>Agaricales</taxon>
        <taxon>Marasmiineae</taxon>
        <taxon>Mycenaceae</taxon>
        <taxon>Mycena</taxon>
    </lineage>
</organism>